<evidence type="ECO:0000259" key="4">
    <source>
        <dbReference type="PROSITE" id="PS51077"/>
    </source>
</evidence>
<dbReference type="PANTHER" id="PTHR30136:SF35">
    <property type="entry name" value="HTH-TYPE TRANSCRIPTIONAL REGULATOR RV1719"/>
    <property type="match status" value="1"/>
</dbReference>
<dbReference type="EMBL" id="JYIU01000043">
    <property type="protein sequence ID" value="KJL20290.1"/>
    <property type="molecule type" value="Genomic_DNA"/>
</dbReference>
<dbReference type="GO" id="GO:0003677">
    <property type="term" value="F:DNA binding"/>
    <property type="evidence" value="ECO:0007669"/>
    <property type="project" value="UniProtKB-KW"/>
</dbReference>
<evidence type="ECO:0000313" key="7">
    <source>
        <dbReference type="Proteomes" id="UP000033572"/>
    </source>
</evidence>
<dbReference type="PANTHER" id="PTHR30136">
    <property type="entry name" value="HELIX-TURN-HELIX TRANSCRIPTIONAL REGULATOR, ICLR FAMILY"/>
    <property type="match status" value="1"/>
</dbReference>
<evidence type="ECO:0000256" key="2">
    <source>
        <dbReference type="ARBA" id="ARBA00023125"/>
    </source>
</evidence>
<dbReference type="InterPro" id="IPR036390">
    <property type="entry name" value="WH_DNA-bd_sf"/>
</dbReference>
<dbReference type="PROSITE" id="PS51078">
    <property type="entry name" value="ICLR_ED"/>
    <property type="match status" value="1"/>
</dbReference>
<dbReference type="GO" id="GO:0003700">
    <property type="term" value="F:DNA-binding transcription factor activity"/>
    <property type="evidence" value="ECO:0007669"/>
    <property type="project" value="TreeGrafter"/>
</dbReference>
<protein>
    <submittedName>
        <fullName evidence="6">Bacterial transcriptional regulator</fullName>
    </submittedName>
</protein>
<dbReference type="InterPro" id="IPR014757">
    <property type="entry name" value="Tscrpt_reg_IclR_C"/>
</dbReference>
<dbReference type="Proteomes" id="UP000033572">
    <property type="component" value="Unassembled WGS sequence"/>
</dbReference>
<feature type="domain" description="HTH iclR-type" evidence="4">
    <location>
        <begin position="4"/>
        <end position="69"/>
    </location>
</feature>
<dbReference type="AlphaFoldDB" id="A0A0F0KJI4"/>
<accession>A0A0F0KJI4</accession>
<dbReference type="GeneID" id="94443049"/>
<keyword evidence="3" id="KW-0804">Transcription</keyword>
<dbReference type="GO" id="GO:0045892">
    <property type="term" value="P:negative regulation of DNA-templated transcription"/>
    <property type="evidence" value="ECO:0007669"/>
    <property type="project" value="TreeGrafter"/>
</dbReference>
<evidence type="ECO:0000313" key="6">
    <source>
        <dbReference type="EMBL" id="KJL20290.1"/>
    </source>
</evidence>
<dbReference type="Gene3D" id="3.30.450.40">
    <property type="match status" value="1"/>
</dbReference>
<comment type="caution">
    <text evidence="6">The sequence shown here is derived from an EMBL/GenBank/DDBJ whole genome shotgun (WGS) entry which is preliminary data.</text>
</comment>
<reference evidence="6 7" key="1">
    <citation type="submission" date="2015-02" db="EMBL/GenBank/DDBJ databases">
        <title>Draft genome sequences of ten Microbacterium spp. with emphasis on heavy metal contaminated environments.</title>
        <authorList>
            <person name="Corretto E."/>
        </authorList>
    </citation>
    <scope>NUCLEOTIDE SEQUENCE [LARGE SCALE GENOMIC DNA]</scope>
    <source>
        <strain evidence="6 7">DSM 12966</strain>
    </source>
</reference>
<dbReference type="Pfam" id="PF01614">
    <property type="entry name" value="IclR_C"/>
    <property type="match status" value="1"/>
</dbReference>
<dbReference type="SUPFAM" id="SSF46785">
    <property type="entry name" value="Winged helix' DNA-binding domain"/>
    <property type="match status" value="1"/>
</dbReference>
<dbReference type="SUPFAM" id="SSF55781">
    <property type="entry name" value="GAF domain-like"/>
    <property type="match status" value="1"/>
</dbReference>
<dbReference type="Pfam" id="PF09339">
    <property type="entry name" value="HTH_IclR"/>
    <property type="match status" value="1"/>
</dbReference>
<evidence type="ECO:0000259" key="5">
    <source>
        <dbReference type="PROSITE" id="PS51078"/>
    </source>
</evidence>
<evidence type="ECO:0000256" key="1">
    <source>
        <dbReference type="ARBA" id="ARBA00023015"/>
    </source>
</evidence>
<feature type="domain" description="IclR-ED" evidence="5">
    <location>
        <begin position="63"/>
        <end position="250"/>
    </location>
</feature>
<dbReference type="InterPro" id="IPR036388">
    <property type="entry name" value="WH-like_DNA-bd_sf"/>
</dbReference>
<dbReference type="Gene3D" id="1.10.10.10">
    <property type="entry name" value="Winged helix-like DNA-binding domain superfamily/Winged helix DNA-binding domain"/>
    <property type="match status" value="1"/>
</dbReference>
<sequence length="250" mass="26986">MTASSSLVQGLKLLDAAVSQERRARPGLNASRLAEATGIERSRVSRLTQELRARELLSRDDDALFAAGPEFFRTAAVLNAPWLRASRAALRALASRLGVNALITIADGPRGVLLRCERSADGVDRSLREGLVTPIWCTGAGRALLWDHTAEQLEQLLDDVQFVGVGGPTAARSTDDVRALLERDRADALIAAAEEYDEGIDEFALPIRRRGEVIASLAVRGRHRRKGPTRDTRALLTQFAGELSAAAGAE</sequence>
<dbReference type="PROSITE" id="PS51077">
    <property type="entry name" value="HTH_ICLR"/>
    <property type="match status" value="1"/>
</dbReference>
<organism evidence="6 7">
    <name type="scientific">Microbacterium foliorum</name>
    <dbReference type="NCBI Taxonomy" id="104336"/>
    <lineage>
        <taxon>Bacteria</taxon>
        <taxon>Bacillati</taxon>
        <taxon>Actinomycetota</taxon>
        <taxon>Actinomycetes</taxon>
        <taxon>Micrococcales</taxon>
        <taxon>Microbacteriaceae</taxon>
        <taxon>Microbacterium</taxon>
    </lineage>
</organism>
<keyword evidence="7" id="KW-1185">Reference proteome</keyword>
<keyword evidence="2" id="KW-0238">DNA-binding</keyword>
<name>A0A0F0KJI4_9MICO</name>
<evidence type="ECO:0000256" key="3">
    <source>
        <dbReference type="ARBA" id="ARBA00023163"/>
    </source>
</evidence>
<gene>
    <name evidence="6" type="ORF">RN50_02135</name>
</gene>
<keyword evidence="1" id="KW-0805">Transcription regulation</keyword>
<dbReference type="InterPro" id="IPR050707">
    <property type="entry name" value="HTH_MetabolicPath_Reg"/>
</dbReference>
<proteinExistence type="predicted"/>
<dbReference type="InterPro" id="IPR005471">
    <property type="entry name" value="Tscrpt_reg_IclR_N"/>
</dbReference>
<dbReference type="PATRIC" id="fig|104336.4.peg.2179"/>
<dbReference type="KEGG" id="mfol:DXT68_01460"/>
<dbReference type="RefSeq" id="WP_045254471.1">
    <property type="nucleotide sequence ID" value="NZ_CAKKLS010000013.1"/>
</dbReference>
<dbReference type="InterPro" id="IPR029016">
    <property type="entry name" value="GAF-like_dom_sf"/>
</dbReference>